<dbReference type="AlphaFoldDB" id="A0A077K2N4"/>
<proteinExistence type="predicted"/>
<gene>
    <name evidence="2" type="ORF">FC964_19110</name>
</gene>
<reference evidence="1" key="1">
    <citation type="submission" date="2013-09" db="EMBL/GenBank/DDBJ databases">
        <title>Analysis of type B2 neurotoxin-encoding plasmid in Clostridium botulinum.</title>
        <authorList>
            <person name="Hosomi K."/>
            <person name="Sakaguchi Y."/>
            <person name="Gotoh K."/>
            <person name="Nakamura K."/>
            <person name="Kohda T."/>
            <person name="Mukamoto M."/>
            <person name="Iida T."/>
            <person name="Kozaki S."/>
        </authorList>
    </citation>
    <scope>NUCLEOTIDE SEQUENCE</scope>
    <source>
        <strain evidence="1">111</strain>
        <plasmid evidence="1">pCB111</plasmid>
    </source>
</reference>
<geneLocation type="plasmid" evidence="1">
    <name>pCB111</name>
</geneLocation>
<name>A0A077K2N4_CLOBO</name>
<evidence type="ECO:0000313" key="3">
    <source>
        <dbReference type="Proteomes" id="UP000482543"/>
    </source>
</evidence>
<accession>A0A077K2N4</accession>
<dbReference type="EMBL" id="SWRJ01000012">
    <property type="protein sequence ID" value="NFI23417.1"/>
    <property type="molecule type" value="Genomic_DNA"/>
</dbReference>
<reference evidence="2 3" key="2">
    <citation type="submission" date="2019-04" db="EMBL/GenBank/DDBJ databases">
        <title>Genome sequencing of Clostridium botulinum Groups I-IV and Clostridium butyricum.</title>
        <authorList>
            <person name="Brunt J."/>
            <person name="Van Vliet A.H.M."/>
            <person name="Stringer S.C."/>
            <person name="Carter A.T."/>
            <person name="Peck M.W."/>
        </authorList>
    </citation>
    <scope>NUCLEOTIDE SEQUENCE [LARGE SCALE GENOMIC DNA]</scope>
    <source>
        <strain evidence="2 3">IFR 15/034</strain>
    </source>
</reference>
<dbReference type="Proteomes" id="UP000482543">
    <property type="component" value="Unassembled WGS sequence"/>
</dbReference>
<organism evidence="1">
    <name type="scientific">Clostridium botulinum</name>
    <dbReference type="NCBI Taxonomy" id="1491"/>
    <lineage>
        <taxon>Bacteria</taxon>
        <taxon>Bacillati</taxon>
        <taxon>Bacillota</taxon>
        <taxon>Clostridia</taxon>
        <taxon>Eubacteriales</taxon>
        <taxon>Clostridiaceae</taxon>
        <taxon>Clostridium</taxon>
    </lineage>
</organism>
<dbReference type="EMBL" id="AB855771">
    <property type="protein sequence ID" value="BAP25748.1"/>
    <property type="molecule type" value="Genomic_DNA"/>
</dbReference>
<evidence type="ECO:0000313" key="2">
    <source>
        <dbReference type="EMBL" id="NFI23417.1"/>
    </source>
</evidence>
<protein>
    <submittedName>
        <fullName evidence="1">Uncharacterized protein</fullName>
    </submittedName>
</protein>
<evidence type="ECO:0000313" key="1">
    <source>
        <dbReference type="EMBL" id="BAP25748.1"/>
    </source>
</evidence>
<keyword evidence="1" id="KW-0614">Plasmid</keyword>
<sequence>MRVIDADKLFEEIKRSDLEFMQQANLMICLKNIIDRQPTISKPVDITDNNMEGKWMYSLIDSEIWIGEEFDTKEQAIEAGRKEALENQEQAFCNDYFNIGQIVEVSPCGVDVDFILENVAENTADGMEAGENYLMDVDTEHQRELEEQLNEVLFAWMNKYDYRPDFFKIENIEKIDLK</sequence>